<dbReference type="EC" id="1.2.1.38" evidence="7"/>
<dbReference type="InterPro" id="IPR036291">
    <property type="entry name" value="NAD(P)-bd_dom_sf"/>
</dbReference>
<accession>A0A0A8X6U9</accession>
<sequence>MKAAIVGTTGYGGGELIRILANHPYISIHSIHSTRDEKPVSEEYPHLTGIFDKVLTKIDTDKIADEADIVFLATPSKVSGKLVESFFKKGIKVIDLSGDLRLKDASAYEEWYKHESVDTSILNEAVYGLSEWNREQIMNANLLANPGCYPTAALLGLAPVLTEKLIEKNSIIIDAKSGVSGAGRSPSMGTLYAELNENFKIYKVNEHQHIPEIEQQLSLWNGEEVKITFSTHLIPVTRGIMATIYVQLKEDLNTSRLIDLYKEAYDGHPFVRVRKNGVFPSVKEVKGSNYCDIGLHADSRTGRMTIVSVIDNLMKGAAGQAVQNANIMFGLEETAGLKMIPLYP</sequence>
<dbReference type="HAMAP" id="MF_00150">
    <property type="entry name" value="ArgC_type1"/>
    <property type="match status" value="1"/>
</dbReference>
<evidence type="ECO:0000256" key="3">
    <source>
        <dbReference type="ARBA" id="ARBA00022605"/>
    </source>
</evidence>
<dbReference type="GO" id="GO:0006526">
    <property type="term" value="P:L-arginine biosynthetic process"/>
    <property type="evidence" value="ECO:0007669"/>
    <property type="project" value="UniProtKB-UniRule"/>
</dbReference>
<dbReference type="InterPro" id="IPR058924">
    <property type="entry name" value="AGPR_dimerisation_dom"/>
</dbReference>
<keyword evidence="2 7" id="KW-0055">Arginine biosynthesis</keyword>
<organism evidence="10 11">
    <name type="scientific">Mesobacillus selenatarsenatis (strain DSM 18680 / JCM 14380 / FERM P-15431 / SF-1)</name>
    <dbReference type="NCBI Taxonomy" id="1321606"/>
    <lineage>
        <taxon>Bacteria</taxon>
        <taxon>Bacillati</taxon>
        <taxon>Bacillota</taxon>
        <taxon>Bacilli</taxon>
        <taxon>Bacillales</taxon>
        <taxon>Bacillaceae</taxon>
        <taxon>Mesobacillus</taxon>
    </lineage>
</organism>
<dbReference type="GO" id="GO:0005737">
    <property type="term" value="C:cytoplasm"/>
    <property type="evidence" value="ECO:0007669"/>
    <property type="project" value="UniProtKB-SubCell"/>
</dbReference>
<dbReference type="Gene3D" id="3.40.50.720">
    <property type="entry name" value="NAD(P)-binding Rossmann-like Domain"/>
    <property type="match status" value="1"/>
</dbReference>
<comment type="subcellular location">
    <subcellularLocation>
        <location evidence="7">Cytoplasm</location>
    </subcellularLocation>
</comment>
<reference evidence="10 11" key="1">
    <citation type="submission" date="2013-06" db="EMBL/GenBank/DDBJ databases">
        <title>Whole genome shotgun sequence of Bacillus selenatarsenatis SF-1.</title>
        <authorList>
            <person name="Kuroda M."/>
            <person name="Sei K."/>
            <person name="Yamashita M."/>
            <person name="Ike M."/>
        </authorList>
    </citation>
    <scope>NUCLEOTIDE SEQUENCE [LARGE SCALE GENOMIC DNA]</scope>
    <source>
        <strain evidence="10 11">SF-1</strain>
    </source>
</reference>
<evidence type="ECO:0000256" key="2">
    <source>
        <dbReference type="ARBA" id="ARBA00022571"/>
    </source>
</evidence>
<evidence type="ECO:0000256" key="4">
    <source>
        <dbReference type="ARBA" id="ARBA00022857"/>
    </source>
</evidence>
<evidence type="ECO:0000259" key="9">
    <source>
        <dbReference type="SMART" id="SM00859"/>
    </source>
</evidence>
<feature type="domain" description="Semialdehyde dehydrogenase NAD-binding" evidence="9">
    <location>
        <begin position="2"/>
        <end position="140"/>
    </location>
</feature>
<dbReference type="GO" id="GO:0070401">
    <property type="term" value="F:NADP+ binding"/>
    <property type="evidence" value="ECO:0007669"/>
    <property type="project" value="InterPro"/>
</dbReference>
<protein>
    <recommendedName>
        <fullName evidence="7">N-acetyl-gamma-glutamyl-phosphate reductase</fullName>
        <shortName evidence="7">AGPR</shortName>
        <ecNumber evidence="7">1.2.1.38</ecNumber>
    </recommendedName>
    <alternativeName>
        <fullName evidence="7">N-acetyl-glutamate semialdehyde dehydrogenase</fullName>
        <shortName evidence="7">NAGSA dehydrogenase</shortName>
    </alternativeName>
</protein>
<comment type="similarity">
    <text evidence="7">Belongs to the NAGSA dehydrogenase family. Type 1 subfamily.</text>
</comment>
<dbReference type="Pfam" id="PF01118">
    <property type="entry name" value="Semialdhyde_dh"/>
    <property type="match status" value="1"/>
</dbReference>
<evidence type="ECO:0000256" key="6">
    <source>
        <dbReference type="ARBA" id="ARBA00050557"/>
    </source>
</evidence>
<keyword evidence="4 7" id="KW-0521">NADP</keyword>
<comment type="catalytic activity">
    <reaction evidence="6 7">
        <text>N-acetyl-L-glutamate 5-semialdehyde + phosphate + NADP(+) = N-acetyl-L-glutamyl 5-phosphate + NADPH + H(+)</text>
        <dbReference type="Rhea" id="RHEA:21588"/>
        <dbReference type="ChEBI" id="CHEBI:15378"/>
        <dbReference type="ChEBI" id="CHEBI:29123"/>
        <dbReference type="ChEBI" id="CHEBI:43474"/>
        <dbReference type="ChEBI" id="CHEBI:57783"/>
        <dbReference type="ChEBI" id="CHEBI:57936"/>
        <dbReference type="ChEBI" id="CHEBI:58349"/>
        <dbReference type="EC" id="1.2.1.38"/>
    </reaction>
</comment>
<dbReference type="PROSITE" id="PS01224">
    <property type="entry name" value="ARGC"/>
    <property type="match status" value="1"/>
</dbReference>
<evidence type="ECO:0000256" key="7">
    <source>
        <dbReference type="HAMAP-Rule" id="MF_00150"/>
    </source>
</evidence>
<dbReference type="NCBIfam" id="TIGR01850">
    <property type="entry name" value="argC"/>
    <property type="match status" value="1"/>
</dbReference>
<dbReference type="Gene3D" id="3.30.360.10">
    <property type="entry name" value="Dihydrodipicolinate Reductase, domain 2"/>
    <property type="match status" value="1"/>
</dbReference>
<evidence type="ECO:0000256" key="1">
    <source>
        <dbReference type="ARBA" id="ARBA00004862"/>
    </source>
</evidence>
<evidence type="ECO:0000313" key="10">
    <source>
        <dbReference type="EMBL" id="GAM15700.1"/>
    </source>
</evidence>
<dbReference type="CDD" id="cd23934">
    <property type="entry name" value="AGPR_1_C"/>
    <property type="match status" value="1"/>
</dbReference>
<keyword evidence="3 7" id="KW-0028">Amino-acid biosynthesis</keyword>
<gene>
    <name evidence="7" type="primary">argC</name>
    <name evidence="10" type="ORF">SAMD00020551_3857</name>
</gene>
<dbReference type="InterPro" id="IPR000534">
    <property type="entry name" value="Semialdehyde_DH_NAD-bd"/>
</dbReference>
<dbReference type="SMART" id="SM00859">
    <property type="entry name" value="Semialdhyde_dh"/>
    <property type="match status" value="1"/>
</dbReference>
<evidence type="ECO:0000256" key="5">
    <source>
        <dbReference type="ARBA" id="ARBA00023002"/>
    </source>
</evidence>
<name>A0A0A8X6U9_MESS1</name>
<dbReference type="GO" id="GO:0003942">
    <property type="term" value="F:N-acetyl-gamma-glutamyl-phosphate reductase activity"/>
    <property type="evidence" value="ECO:0007669"/>
    <property type="project" value="UniProtKB-UniRule"/>
</dbReference>
<dbReference type="EMBL" id="BASE01000090">
    <property type="protein sequence ID" value="GAM15700.1"/>
    <property type="molecule type" value="Genomic_DNA"/>
</dbReference>
<dbReference type="RefSeq" id="WP_041967331.1">
    <property type="nucleotide sequence ID" value="NZ_BASE01000090.1"/>
</dbReference>
<evidence type="ECO:0000256" key="8">
    <source>
        <dbReference type="PROSITE-ProRule" id="PRU10010"/>
    </source>
</evidence>
<dbReference type="InterPro" id="IPR023013">
    <property type="entry name" value="AGPR_AS"/>
</dbReference>
<dbReference type="SUPFAM" id="SSF55347">
    <property type="entry name" value="Glyceraldehyde-3-phosphate dehydrogenase-like, C-terminal domain"/>
    <property type="match status" value="1"/>
</dbReference>
<evidence type="ECO:0000313" key="11">
    <source>
        <dbReference type="Proteomes" id="UP000031014"/>
    </source>
</evidence>
<dbReference type="CDD" id="cd17895">
    <property type="entry name" value="AGPR_1_N"/>
    <property type="match status" value="1"/>
</dbReference>
<comment type="caution">
    <text evidence="10">The sequence shown here is derived from an EMBL/GenBank/DDBJ whole genome shotgun (WGS) entry which is preliminary data.</text>
</comment>
<dbReference type="STRING" id="1321606.SAMD00020551_3857"/>
<dbReference type="PANTHER" id="PTHR32338">
    <property type="entry name" value="N-ACETYL-GAMMA-GLUTAMYL-PHOSPHATE REDUCTASE, CHLOROPLASTIC-RELATED-RELATED"/>
    <property type="match status" value="1"/>
</dbReference>
<dbReference type="InterPro" id="IPR050085">
    <property type="entry name" value="AGPR"/>
</dbReference>
<keyword evidence="11" id="KW-1185">Reference proteome</keyword>
<dbReference type="Proteomes" id="UP000031014">
    <property type="component" value="Unassembled WGS sequence"/>
</dbReference>
<keyword evidence="5 7" id="KW-0560">Oxidoreductase</keyword>
<dbReference type="Pfam" id="PF22698">
    <property type="entry name" value="Semialdhyde_dhC_1"/>
    <property type="match status" value="1"/>
</dbReference>
<dbReference type="InterPro" id="IPR000706">
    <property type="entry name" value="AGPR_type-1"/>
</dbReference>
<dbReference type="OrthoDB" id="9801289at2"/>
<dbReference type="AlphaFoldDB" id="A0A0A8X6U9"/>
<comment type="function">
    <text evidence="7">Catalyzes the NADPH-dependent reduction of N-acetyl-5-glutamyl phosphate to yield N-acetyl-L-glutamate 5-semialdehyde.</text>
</comment>
<dbReference type="GO" id="GO:0051287">
    <property type="term" value="F:NAD binding"/>
    <property type="evidence" value="ECO:0007669"/>
    <property type="project" value="InterPro"/>
</dbReference>
<keyword evidence="7" id="KW-0963">Cytoplasm</keyword>
<proteinExistence type="inferred from homology"/>
<feature type="active site" evidence="7 8">
    <location>
        <position position="148"/>
    </location>
</feature>
<dbReference type="SUPFAM" id="SSF51735">
    <property type="entry name" value="NAD(P)-binding Rossmann-fold domains"/>
    <property type="match status" value="1"/>
</dbReference>
<dbReference type="PANTHER" id="PTHR32338:SF10">
    <property type="entry name" value="N-ACETYL-GAMMA-GLUTAMYL-PHOSPHATE REDUCTASE, CHLOROPLASTIC-RELATED"/>
    <property type="match status" value="1"/>
</dbReference>
<dbReference type="FunFam" id="3.30.360.10:FF:000014">
    <property type="entry name" value="N-acetyl-gamma-glutamyl-phosphate reductase"/>
    <property type="match status" value="1"/>
</dbReference>
<comment type="pathway">
    <text evidence="1 7">Amino-acid biosynthesis; L-arginine biosynthesis; N(2)-acetyl-L-ornithine from L-glutamate: step 3/4.</text>
</comment>
<dbReference type="UniPathway" id="UPA00068">
    <property type="reaction ID" value="UER00108"/>
</dbReference>